<dbReference type="InterPro" id="IPR052711">
    <property type="entry name" value="Zinc_ADH-like"/>
</dbReference>
<dbReference type="OrthoDB" id="9930022at2759"/>
<accession>A0A1L9V785</accession>
<dbReference type="GeneID" id="34460129"/>
<evidence type="ECO:0000313" key="3">
    <source>
        <dbReference type="Proteomes" id="UP000184300"/>
    </source>
</evidence>
<gene>
    <name evidence="2" type="ORF">ASPGLDRAFT_29583</name>
</gene>
<feature type="domain" description="Enoyl reductase (ER)" evidence="1">
    <location>
        <begin position="106"/>
        <end position="439"/>
    </location>
</feature>
<protein>
    <recommendedName>
        <fullName evidence="1">Enoyl reductase (ER) domain-containing protein</fullName>
    </recommendedName>
</protein>
<dbReference type="PANTHER" id="PTHR45033:SF2">
    <property type="entry name" value="ZINC-TYPE ALCOHOL DEHYDROGENASE-LIKE PROTEIN C1773.06C"/>
    <property type="match status" value="1"/>
</dbReference>
<dbReference type="CDD" id="cd08276">
    <property type="entry name" value="MDR7"/>
    <property type="match status" value="1"/>
</dbReference>
<reference evidence="3" key="1">
    <citation type="journal article" date="2017" name="Genome Biol.">
        <title>Comparative genomics reveals high biological diversity and specific adaptations in the industrially and medically important fungal genus Aspergillus.</title>
        <authorList>
            <person name="de Vries R.P."/>
            <person name="Riley R."/>
            <person name="Wiebenga A."/>
            <person name="Aguilar-Osorio G."/>
            <person name="Amillis S."/>
            <person name="Uchima C.A."/>
            <person name="Anderluh G."/>
            <person name="Asadollahi M."/>
            <person name="Askin M."/>
            <person name="Barry K."/>
            <person name="Battaglia E."/>
            <person name="Bayram O."/>
            <person name="Benocci T."/>
            <person name="Braus-Stromeyer S.A."/>
            <person name="Caldana C."/>
            <person name="Canovas D."/>
            <person name="Cerqueira G.C."/>
            <person name="Chen F."/>
            <person name="Chen W."/>
            <person name="Choi C."/>
            <person name="Clum A."/>
            <person name="Dos Santos R.A."/>
            <person name="Damasio A.R."/>
            <person name="Diallinas G."/>
            <person name="Emri T."/>
            <person name="Fekete E."/>
            <person name="Flipphi M."/>
            <person name="Freyberg S."/>
            <person name="Gallo A."/>
            <person name="Gournas C."/>
            <person name="Habgood R."/>
            <person name="Hainaut M."/>
            <person name="Harispe M.L."/>
            <person name="Henrissat B."/>
            <person name="Hilden K.S."/>
            <person name="Hope R."/>
            <person name="Hossain A."/>
            <person name="Karabika E."/>
            <person name="Karaffa L."/>
            <person name="Karanyi Z."/>
            <person name="Krasevec N."/>
            <person name="Kuo A."/>
            <person name="Kusch H."/>
            <person name="LaButti K."/>
            <person name="Lagendijk E.L."/>
            <person name="Lapidus A."/>
            <person name="Levasseur A."/>
            <person name="Lindquist E."/>
            <person name="Lipzen A."/>
            <person name="Logrieco A.F."/>
            <person name="MacCabe A."/>
            <person name="Maekelae M.R."/>
            <person name="Malavazi I."/>
            <person name="Melin P."/>
            <person name="Meyer V."/>
            <person name="Mielnichuk N."/>
            <person name="Miskei M."/>
            <person name="Molnar A.P."/>
            <person name="Mule G."/>
            <person name="Ngan C.Y."/>
            <person name="Orejas M."/>
            <person name="Orosz E."/>
            <person name="Ouedraogo J.P."/>
            <person name="Overkamp K.M."/>
            <person name="Park H.-S."/>
            <person name="Perrone G."/>
            <person name="Piumi F."/>
            <person name="Punt P.J."/>
            <person name="Ram A.F."/>
            <person name="Ramon A."/>
            <person name="Rauscher S."/>
            <person name="Record E."/>
            <person name="Riano-Pachon D.M."/>
            <person name="Robert V."/>
            <person name="Roehrig J."/>
            <person name="Ruller R."/>
            <person name="Salamov A."/>
            <person name="Salih N.S."/>
            <person name="Samson R.A."/>
            <person name="Sandor E."/>
            <person name="Sanguinetti M."/>
            <person name="Schuetze T."/>
            <person name="Sepcic K."/>
            <person name="Shelest E."/>
            <person name="Sherlock G."/>
            <person name="Sophianopoulou V."/>
            <person name="Squina F.M."/>
            <person name="Sun H."/>
            <person name="Susca A."/>
            <person name="Todd R.B."/>
            <person name="Tsang A."/>
            <person name="Unkles S.E."/>
            <person name="van de Wiele N."/>
            <person name="van Rossen-Uffink D."/>
            <person name="Oliveira J.V."/>
            <person name="Vesth T.C."/>
            <person name="Visser J."/>
            <person name="Yu J.-H."/>
            <person name="Zhou M."/>
            <person name="Andersen M.R."/>
            <person name="Archer D.B."/>
            <person name="Baker S.E."/>
            <person name="Benoit I."/>
            <person name="Brakhage A.A."/>
            <person name="Braus G.H."/>
            <person name="Fischer R."/>
            <person name="Frisvad J.C."/>
            <person name="Goldman G.H."/>
            <person name="Houbraken J."/>
            <person name="Oakley B."/>
            <person name="Pocsi I."/>
            <person name="Scazzocchio C."/>
            <person name="Seiboth B."/>
            <person name="vanKuyk P.A."/>
            <person name="Wortman J."/>
            <person name="Dyer P.S."/>
            <person name="Grigoriev I.V."/>
        </authorList>
    </citation>
    <scope>NUCLEOTIDE SEQUENCE [LARGE SCALE GENOMIC DNA]</scope>
    <source>
        <strain evidence="3">CBS 516.65</strain>
    </source>
</reference>
<evidence type="ECO:0000313" key="2">
    <source>
        <dbReference type="EMBL" id="OJJ79771.1"/>
    </source>
</evidence>
<evidence type="ECO:0000259" key="1">
    <source>
        <dbReference type="SMART" id="SM00829"/>
    </source>
</evidence>
<proteinExistence type="predicted"/>
<dbReference type="Pfam" id="PF00107">
    <property type="entry name" value="ADH_zinc_N"/>
    <property type="match status" value="1"/>
</dbReference>
<dbReference type="InterPro" id="IPR036291">
    <property type="entry name" value="NAD(P)-bd_dom_sf"/>
</dbReference>
<dbReference type="Pfam" id="PF08240">
    <property type="entry name" value="ADH_N"/>
    <property type="match status" value="1"/>
</dbReference>
<dbReference type="VEuPathDB" id="FungiDB:ASPGLDRAFT_29583"/>
<dbReference type="PANTHER" id="PTHR45033">
    <property type="match status" value="1"/>
</dbReference>
<dbReference type="InterPro" id="IPR020843">
    <property type="entry name" value="ER"/>
</dbReference>
<dbReference type="SUPFAM" id="SSF51735">
    <property type="entry name" value="NAD(P)-binding Rossmann-fold domains"/>
    <property type="match status" value="1"/>
</dbReference>
<dbReference type="RefSeq" id="XP_022396469.1">
    <property type="nucleotide sequence ID" value="XM_022543868.1"/>
</dbReference>
<dbReference type="InterPro" id="IPR013154">
    <property type="entry name" value="ADH-like_N"/>
</dbReference>
<sequence>MPKYSLDIHYNSPKYYEEYDPNVESLVKYRFGEKGASDFEPFDKSSEGFHYAHRTSFSAPANVSLEELRKVELGYACQCRGEHESFNSTQLDAMETNSWILDGQNGIESLKRTDNRKLSTLGDHDVLVQMHAAALNHRDVAIAKALLGLSLEKPVIPTSDGSGTIHATGAKVNTFQPGDKVCTHLLPRKPYAEPATFPEILTGLGHGTDGALCTYGIFHETALVRMPEGLSFVEASTLPCAGLTAWNALFGLRGLTGVKEGDVVLVQGTGGVSVLAMQFALAAGATVIATTSSEGKAQKLTSLGAHHVLNYRMDPNWGETAKQLTPDGKGVHVVVDVGGLETIGQSLKAVRPEGLISVTGLLGDSPDAAQTATLLGCLVNACVARGVVLGTREQFEEMNRFVEEKGVRPVVDERVFGFGDVKEAYGYMMGQGHLSKSITASSAPEHSIPSPDAVLTC</sequence>
<dbReference type="InterPro" id="IPR011032">
    <property type="entry name" value="GroES-like_sf"/>
</dbReference>
<dbReference type="STRING" id="1160497.A0A1L9V785"/>
<dbReference type="SMART" id="SM00829">
    <property type="entry name" value="PKS_ER"/>
    <property type="match status" value="1"/>
</dbReference>
<organism evidence="2 3">
    <name type="scientific">Aspergillus glaucus CBS 516.65</name>
    <dbReference type="NCBI Taxonomy" id="1160497"/>
    <lineage>
        <taxon>Eukaryota</taxon>
        <taxon>Fungi</taxon>
        <taxon>Dikarya</taxon>
        <taxon>Ascomycota</taxon>
        <taxon>Pezizomycotina</taxon>
        <taxon>Eurotiomycetes</taxon>
        <taxon>Eurotiomycetidae</taxon>
        <taxon>Eurotiales</taxon>
        <taxon>Aspergillaceae</taxon>
        <taxon>Aspergillus</taxon>
        <taxon>Aspergillus subgen. Aspergillus</taxon>
    </lineage>
</organism>
<dbReference type="Gene3D" id="3.40.50.720">
    <property type="entry name" value="NAD(P)-binding Rossmann-like Domain"/>
    <property type="match status" value="1"/>
</dbReference>
<dbReference type="AlphaFoldDB" id="A0A1L9V785"/>
<dbReference type="SUPFAM" id="SSF50129">
    <property type="entry name" value="GroES-like"/>
    <property type="match status" value="1"/>
</dbReference>
<dbReference type="GO" id="GO:0016491">
    <property type="term" value="F:oxidoreductase activity"/>
    <property type="evidence" value="ECO:0007669"/>
    <property type="project" value="InterPro"/>
</dbReference>
<dbReference type="EMBL" id="KV878915">
    <property type="protein sequence ID" value="OJJ79771.1"/>
    <property type="molecule type" value="Genomic_DNA"/>
</dbReference>
<dbReference type="Proteomes" id="UP000184300">
    <property type="component" value="Unassembled WGS sequence"/>
</dbReference>
<keyword evidence="3" id="KW-1185">Reference proteome</keyword>
<name>A0A1L9V785_ASPGL</name>
<dbReference type="InterPro" id="IPR013149">
    <property type="entry name" value="ADH-like_C"/>
</dbReference>
<dbReference type="Gene3D" id="3.90.180.10">
    <property type="entry name" value="Medium-chain alcohol dehydrogenases, catalytic domain"/>
    <property type="match status" value="1"/>
</dbReference>